<protein>
    <submittedName>
        <fullName evidence="2">Transporter substrate-binding domain-containing protein</fullName>
    </submittedName>
</protein>
<dbReference type="InterPro" id="IPR001638">
    <property type="entry name" value="Solute-binding_3/MltF_N"/>
</dbReference>
<organism evidence="2 3">
    <name type="scientific">Membranihabitans marinus</name>
    <dbReference type="NCBI Taxonomy" id="1227546"/>
    <lineage>
        <taxon>Bacteria</taxon>
        <taxon>Pseudomonadati</taxon>
        <taxon>Bacteroidota</taxon>
        <taxon>Saprospiria</taxon>
        <taxon>Saprospirales</taxon>
        <taxon>Saprospiraceae</taxon>
        <taxon>Membranihabitans</taxon>
    </lineage>
</organism>
<evidence type="ECO:0000313" key="2">
    <source>
        <dbReference type="EMBL" id="MBY5959086.1"/>
    </source>
</evidence>
<dbReference type="EMBL" id="JAHVHU010000011">
    <property type="protein sequence ID" value="MBY5959086.1"/>
    <property type="molecule type" value="Genomic_DNA"/>
</dbReference>
<dbReference type="RefSeq" id="WP_222580617.1">
    <property type="nucleotide sequence ID" value="NZ_JAHVHU010000011.1"/>
</dbReference>
<dbReference type="AlphaFoldDB" id="A0A953HYN8"/>
<name>A0A953HYN8_9BACT</name>
<dbReference type="PROSITE" id="PS51257">
    <property type="entry name" value="PROKAR_LIPOPROTEIN"/>
    <property type="match status" value="1"/>
</dbReference>
<dbReference type="Pfam" id="PF00497">
    <property type="entry name" value="SBP_bac_3"/>
    <property type="match status" value="1"/>
</dbReference>
<accession>A0A953HYN8</accession>
<evidence type="ECO:0000313" key="3">
    <source>
        <dbReference type="Proteomes" id="UP000753961"/>
    </source>
</evidence>
<evidence type="ECO:0000259" key="1">
    <source>
        <dbReference type="Pfam" id="PF00497"/>
    </source>
</evidence>
<gene>
    <name evidence="2" type="ORF">KUV50_13120</name>
</gene>
<dbReference type="SUPFAM" id="SSF53850">
    <property type="entry name" value="Periplasmic binding protein-like II"/>
    <property type="match status" value="1"/>
</dbReference>
<dbReference type="Proteomes" id="UP000753961">
    <property type="component" value="Unassembled WGS sequence"/>
</dbReference>
<proteinExistence type="predicted"/>
<comment type="caution">
    <text evidence="2">The sequence shown here is derived from an EMBL/GenBank/DDBJ whole genome shotgun (WGS) entry which is preliminary data.</text>
</comment>
<keyword evidence="3" id="KW-1185">Reference proteome</keyword>
<sequence length="143" mass="16384">MMWRHLIPGVICISLTACTIPQDSSYSWQKATVEELSIGVIDNPPFAYKSNSKWEGIEIDLIKKFAAMYGLDVSFTQANETQLFKDLKNYKYQIVLGGIEEQSIWKKEVALTLAYDSVHVMAIPKGENELLFHLENYLHIQLK</sequence>
<dbReference type="Gene3D" id="3.40.190.10">
    <property type="entry name" value="Periplasmic binding protein-like II"/>
    <property type="match status" value="1"/>
</dbReference>
<feature type="domain" description="Solute-binding protein family 3/N-terminal" evidence="1">
    <location>
        <begin position="37"/>
        <end position="129"/>
    </location>
</feature>
<reference evidence="2" key="1">
    <citation type="submission" date="2021-06" db="EMBL/GenBank/DDBJ databases">
        <title>44 bacteria genomes isolated from Dapeng, Shenzhen.</title>
        <authorList>
            <person name="Zheng W."/>
            <person name="Yu S."/>
            <person name="Huang Y."/>
        </authorList>
    </citation>
    <scope>NUCLEOTIDE SEQUENCE</scope>
    <source>
        <strain evidence="2">DP5N28-2</strain>
    </source>
</reference>